<dbReference type="InterPro" id="IPR024088">
    <property type="entry name" value="Tyr-tRNA-ligase_bac-type"/>
</dbReference>
<dbReference type="Pfam" id="PF00579">
    <property type="entry name" value="tRNA-synt_1b"/>
    <property type="match status" value="1"/>
</dbReference>
<dbReference type="GO" id="GO:0003723">
    <property type="term" value="F:RNA binding"/>
    <property type="evidence" value="ECO:0007669"/>
    <property type="project" value="UniProtKB-KW"/>
</dbReference>
<dbReference type="NCBIfam" id="TIGR00234">
    <property type="entry name" value="tyrS"/>
    <property type="match status" value="1"/>
</dbReference>
<dbReference type="GO" id="GO:0005524">
    <property type="term" value="F:ATP binding"/>
    <property type="evidence" value="ECO:0007669"/>
    <property type="project" value="UniProtKB-UniRule"/>
</dbReference>
<comment type="similarity">
    <text evidence="8">Belongs to the class-I aminoacyl-tRNA synthetase family. TyrS type 1 subfamily.</text>
</comment>
<protein>
    <recommendedName>
        <fullName evidence="8">Tyrosine--tRNA ligase</fullName>
        <ecNumber evidence="8">6.1.1.1</ecNumber>
    </recommendedName>
    <alternativeName>
        <fullName evidence="8">Tyrosyl-tRNA synthetase</fullName>
        <shortName evidence="8">TyrRS</shortName>
    </alternativeName>
</protein>
<evidence type="ECO:0000256" key="4">
    <source>
        <dbReference type="ARBA" id="ARBA00022884"/>
    </source>
</evidence>
<dbReference type="InterPro" id="IPR002942">
    <property type="entry name" value="S4_RNA-bd"/>
</dbReference>
<dbReference type="Pfam" id="PF22421">
    <property type="entry name" value="SYY_C-terminal"/>
    <property type="match status" value="1"/>
</dbReference>
<feature type="domain" description="RNA-binding S4" evidence="10">
    <location>
        <begin position="345"/>
        <end position="407"/>
    </location>
</feature>
<dbReference type="GO" id="GO:0005829">
    <property type="term" value="C:cytosol"/>
    <property type="evidence" value="ECO:0007669"/>
    <property type="project" value="TreeGrafter"/>
</dbReference>
<keyword evidence="4 9" id="KW-0694">RNA-binding</keyword>
<dbReference type="InterPro" id="IPR014729">
    <property type="entry name" value="Rossmann-like_a/b/a_fold"/>
</dbReference>
<comment type="function">
    <text evidence="8">Catalyzes the attachment of tyrosine to tRNA(Tyr) in a two-step reaction: tyrosine is first activated by ATP to form Tyr-AMP and then transferred to the acceptor end of tRNA(Tyr).</text>
</comment>
<evidence type="ECO:0000256" key="3">
    <source>
        <dbReference type="ARBA" id="ARBA00022840"/>
    </source>
</evidence>
<evidence type="ECO:0000313" key="12">
    <source>
        <dbReference type="Proteomes" id="UP000237947"/>
    </source>
</evidence>
<gene>
    <name evidence="8" type="primary">tyrS</name>
    <name evidence="11" type="ORF">C5Q98_04410</name>
</gene>
<evidence type="ECO:0000256" key="7">
    <source>
        <dbReference type="ARBA" id="ARBA00048248"/>
    </source>
</evidence>
<feature type="binding site" evidence="8">
    <location>
        <position position="170"/>
    </location>
    <ligand>
        <name>L-tyrosine</name>
        <dbReference type="ChEBI" id="CHEBI:58315"/>
    </ligand>
</feature>
<evidence type="ECO:0000256" key="6">
    <source>
        <dbReference type="ARBA" id="ARBA00023146"/>
    </source>
</evidence>
<dbReference type="PROSITE" id="PS00178">
    <property type="entry name" value="AA_TRNA_LIGASE_I"/>
    <property type="match status" value="1"/>
</dbReference>
<evidence type="ECO:0000256" key="2">
    <source>
        <dbReference type="ARBA" id="ARBA00022741"/>
    </source>
</evidence>
<keyword evidence="8" id="KW-0963">Cytoplasm</keyword>
<accession>A0A2S0KN91</accession>
<dbReference type="InterPro" id="IPR054608">
    <property type="entry name" value="SYY-like_C"/>
</dbReference>
<keyword evidence="6 8" id="KW-0030">Aminoacyl-tRNA synthetase</keyword>
<dbReference type="PANTHER" id="PTHR11766:SF0">
    <property type="entry name" value="TYROSINE--TRNA LIGASE, MITOCHONDRIAL"/>
    <property type="match status" value="1"/>
</dbReference>
<dbReference type="Proteomes" id="UP000237947">
    <property type="component" value="Chromosome"/>
</dbReference>
<dbReference type="OrthoDB" id="9804243at2"/>
<dbReference type="FunFam" id="1.10.240.10:FF:000001">
    <property type="entry name" value="Tyrosine--tRNA ligase"/>
    <property type="match status" value="1"/>
</dbReference>
<dbReference type="SUPFAM" id="SSF52374">
    <property type="entry name" value="Nucleotidylyl transferase"/>
    <property type="match status" value="1"/>
</dbReference>
<dbReference type="HAMAP" id="MF_02006">
    <property type="entry name" value="Tyr_tRNA_synth_type1"/>
    <property type="match status" value="1"/>
</dbReference>
<keyword evidence="1 8" id="KW-0436">Ligase</keyword>
<dbReference type="CDD" id="cd00165">
    <property type="entry name" value="S4"/>
    <property type="match status" value="1"/>
</dbReference>
<keyword evidence="12" id="KW-1185">Reference proteome</keyword>
<dbReference type="Gene3D" id="3.10.290.10">
    <property type="entry name" value="RNA-binding S4 domain"/>
    <property type="match status" value="1"/>
</dbReference>
<dbReference type="SUPFAM" id="SSF55174">
    <property type="entry name" value="Alpha-L RNA-binding motif"/>
    <property type="match status" value="1"/>
</dbReference>
<dbReference type="InterPro" id="IPR002305">
    <property type="entry name" value="aa-tRNA-synth_Ic"/>
</dbReference>
<dbReference type="PRINTS" id="PR01040">
    <property type="entry name" value="TRNASYNTHTYR"/>
</dbReference>
<organism evidence="11 12">
    <name type="scientific">Fastidiosipila sanguinis</name>
    <dbReference type="NCBI Taxonomy" id="236753"/>
    <lineage>
        <taxon>Bacteria</taxon>
        <taxon>Bacillati</taxon>
        <taxon>Bacillota</taxon>
        <taxon>Clostridia</taxon>
        <taxon>Eubacteriales</taxon>
        <taxon>Oscillospiraceae</taxon>
        <taxon>Fastidiosipila</taxon>
    </lineage>
</organism>
<dbReference type="Gene3D" id="1.10.240.10">
    <property type="entry name" value="Tyrosyl-Transfer RNA Synthetase"/>
    <property type="match status" value="1"/>
</dbReference>
<comment type="catalytic activity">
    <reaction evidence="7 8">
        <text>tRNA(Tyr) + L-tyrosine + ATP = L-tyrosyl-tRNA(Tyr) + AMP + diphosphate + H(+)</text>
        <dbReference type="Rhea" id="RHEA:10220"/>
        <dbReference type="Rhea" id="RHEA-COMP:9706"/>
        <dbReference type="Rhea" id="RHEA-COMP:9707"/>
        <dbReference type="ChEBI" id="CHEBI:15378"/>
        <dbReference type="ChEBI" id="CHEBI:30616"/>
        <dbReference type="ChEBI" id="CHEBI:33019"/>
        <dbReference type="ChEBI" id="CHEBI:58315"/>
        <dbReference type="ChEBI" id="CHEBI:78442"/>
        <dbReference type="ChEBI" id="CHEBI:78536"/>
        <dbReference type="ChEBI" id="CHEBI:456215"/>
        <dbReference type="EC" id="6.1.1.1"/>
    </reaction>
</comment>
<dbReference type="RefSeq" id="WP_106012463.1">
    <property type="nucleotide sequence ID" value="NZ_CP027226.1"/>
</dbReference>
<dbReference type="KEGG" id="fsa:C5Q98_04410"/>
<dbReference type="GO" id="GO:0006437">
    <property type="term" value="P:tyrosyl-tRNA aminoacylation"/>
    <property type="evidence" value="ECO:0007669"/>
    <property type="project" value="UniProtKB-UniRule"/>
</dbReference>
<dbReference type="EMBL" id="CP027226">
    <property type="protein sequence ID" value="AVM42505.1"/>
    <property type="molecule type" value="Genomic_DNA"/>
</dbReference>
<feature type="binding site" evidence="8">
    <location>
        <position position="174"/>
    </location>
    <ligand>
        <name>L-tyrosine</name>
        <dbReference type="ChEBI" id="CHEBI:58315"/>
    </ligand>
</feature>
<keyword evidence="5 8" id="KW-0648">Protein biosynthesis</keyword>
<comment type="subcellular location">
    <subcellularLocation>
        <location evidence="8">Cytoplasm</location>
    </subcellularLocation>
</comment>
<evidence type="ECO:0000313" key="11">
    <source>
        <dbReference type="EMBL" id="AVM42505.1"/>
    </source>
</evidence>
<sequence length="412" mass="46704">MENQNVIDTLIERGYLAQSTDLEMLKEIFAKPGVRFYIGFDPTADSLHVGHFIQMMVMAHLQRAGHVPVALLGGGTGMIGDPSGRTNMRKMLTPEVIEHNVNQFAKQMEILLDFSEGKGMIVNNADWLLGLKYIEFLREVGPHFTVNKMLAADAYKRRLDEGLTFFEFNYMTIQAYDFYRLYTDHDVKVQLGGNDQWSNILAGTELIRRKTGNHDALGLTTNLLVKSNGEKMGKTASGALWLNEEKTSPFEFYQYWRNIDDADVINCMKLLTFLPMDKIAEYEKLEGQEINEAKKVLAFEVTKTVHGEEKAKHAEQQALDIFSGEGRTDDMPSLEVNSSELAQGLPLLQVMTDAGLTKSNSEARRMVQQNAVRINDEVLNDVNYELSDKDLINNEIIIRKGKKNHFRVLLVD</sequence>
<feature type="short sequence motif" description="'HIGH' region" evidence="8">
    <location>
        <begin position="42"/>
        <end position="51"/>
    </location>
</feature>
<name>A0A2S0KN91_9FIRM</name>
<reference evidence="12" key="1">
    <citation type="submission" date="2018-02" db="EMBL/GenBank/DDBJ databases">
        <authorList>
            <person name="Holder M.E."/>
            <person name="Ajami N.J."/>
            <person name="Petrosino J.F."/>
        </authorList>
    </citation>
    <scope>NUCLEOTIDE SEQUENCE [LARGE SCALE GENOMIC DNA]</scope>
    <source>
        <strain evidence="12">CCUG 47711</strain>
    </source>
</reference>
<dbReference type="InterPro" id="IPR002307">
    <property type="entry name" value="Tyr-tRNA-ligase"/>
</dbReference>
<evidence type="ECO:0000256" key="5">
    <source>
        <dbReference type="ARBA" id="ARBA00022917"/>
    </source>
</evidence>
<proteinExistence type="inferred from homology"/>
<evidence type="ECO:0000256" key="9">
    <source>
        <dbReference type="PROSITE-ProRule" id="PRU00182"/>
    </source>
</evidence>
<feature type="binding site" evidence="8">
    <location>
        <position position="234"/>
    </location>
    <ligand>
        <name>ATP</name>
        <dbReference type="ChEBI" id="CHEBI:30616"/>
    </ligand>
</feature>
<comment type="subunit">
    <text evidence="8">Homodimer.</text>
</comment>
<evidence type="ECO:0000256" key="8">
    <source>
        <dbReference type="HAMAP-Rule" id="MF_02006"/>
    </source>
</evidence>
<keyword evidence="3 8" id="KW-0067">ATP-binding</keyword>
<dbReference type="InterPro" id="IPR001412">
    <property type="entry name" value="aa-tRNA-synth_I_CS"/>
</dbReference>
<dbReference type="PANTHER" id="PTHR11766">
    <property type="entry name" value="TYROSYL-TRNA SYNTHETASE"/>
    <property type="match status" value="1"/>
</dbReference>
<evidence type="ECO:0000256" key="1">
    <source>
        <dbReference type="ARBA" id="ARBA00022598"/>
    </source>
</evidence>
<dbReference type="EC" id="6.1.1.1" evidence="8"/>
<dbReference type="CDD" id="cd00805">
    <property type="entry name" value="TyrRS_core"/>
    <property type="match status" value="1"/>
</dbReference>
<dbReference type="InterPro" id="IPR024107">
    <property type="entry name" value="Tyr-tRNA-ligase_bac_1"/>
</dbReference>
<dbReference type="InterPro" id="IPR036986">
    <property type="entry name" value="S4_RNA-bd_sf"/>
</dbReference>
<dbReference type="Gene3D" id="3.40.50.620">
    <property type="entry name" value="HUPs"/>
    <property type="match status" value="1"/>
</dbReference>
<dbReference type="AlphaFoldDB" id="A0A2S0KN91"/>
<feature type="binding site" evidence="8">
    <location>
        <position position="37"/>
    </location>
    <ligand>
        <name>L-tyrosine</name>
        <dbReference type="ChEBI" id="CHEBI:58315"/>
    </ligand>
</feature>
<feature type="short sequence motif" description="'KMSKS' region" evidence="8">
    <location>
        <begin position="231"/>
        <end position="235"/>
    </location>
</feature>
<evidence type="ECO:0000259" key="10">
    <source>
        <dbReference type="SMART" id="SM00363"/>
    </source>
</evidence>
<dbReference type="GO" id="GO:0004831">
    <property type="term" value="F:tyrosine-tRNA ligase activity"/>
    <property type="evidence" value="ECO:0007669"/>
    <property type="project" value="UniProtKB-UniRule"/>
</dbReference>
<keyword evidence="2 8" id="KW-0547">Nucleotide-binding</keyword>
<dbReference type="SMART" id="SM00363">
    <property type="entry name" value="S4"/>
    <property type="match status" value="1"/>
</dbReference>
<dbReference type="PROSITE" id="PS50889">
    <property type="entry name" value="S4"/>
    <property type="match status" value="1"/>
</dbReference>